<dbReference type="Proteomes" id="UP000694036">
    <property type="component" value="Chromosome"/>
</dbReference>
<gene>
    <name evidence="1" type="ORF">J5U22_00166</name>
</gene>
<sequence length="305" mass="34892">MQHYQHSLKYIATEIALFHGYETNPITISSVSDLAGIELKDVGTRSGIFVLKRDLCNSIKEIENTLIDSLNGISGYKYSIIIMPKCLYNTLLPKIVLKPKRIVTENLTREEILTLAYLASGCQLDWKGYDALDRTREMFEELLGSARRWLRQNYISLDIPNLGNETDLHRNLKAFTLKHLIENEKVDDKSIYVESYIGDLKPDIYVISRDLVIDAKTSIGHLPSDELLDVQKYARFAKGIWVVMRPIAILLDLDGIIGRLKDTDRLGIDMEVMIPVRDKLITLEEFVNEGRGYMAELLQDRSKRG</sequence>
<evidence type="ECO:0000313" key="2">
    <source>
        <dbReference type="Proteomes" id="UP000694036"/>
    </source>
</evidence>
<keyword evidence="1" id="KW-0378">Hydrolase</keyword>
<name>A0A8F5BYC0_9CREN</name>
<proteinExistence type="predicted"/>
<keyword evidence="1" id="KW-0255">Endonuclease</keyword>
<keyword evidence="1" id="KW-0540">Nuclease</keyword>
<keyword evidence="2" id="KW-1185">Reference proteome</keyword>
<protein>
    <submittedName>
        <fullName evidence="1">Restriction endonuclease</fullName>
    </submittedName>
</protein>
<reference evidence="1 2" key="1">
    <citation type="journal article" date="2021" name="Environ. Microbiol.">
        <title>New insights into the diversity and evolution of the archaeal mobilome from three complete genomes of Saccharolobus shibatae.</title>
        <authorList>
            <person name="Medvedeva S."/>
            <person name="Brandt D."/>
            <person name="Cvirkaite-Krupovic V."/>
            <person name="Liu Y."/>
            <person name="Severinov K."/>
            <person name="Ishino S."/>
            <person name="Ishino Y."/>
            <person name="Prangishvili D."/>
            <person name="Kalinowski J."/>
            <person name="Krupovic M."/>
        </authorList>
    </citation>
    <scope>NUCLEOTIDE SEQUENCE [LARGE SCALE GENOMIC DNA]</scope>
    <source>
        <strain evidence="1 2">S38A</strain>
    </source>
</reference>
<organism evidence="1 2">
    <name type="scientific">Saccharolobus shibatae</name>
    <dbReference type="NCBI Taxonomy" id="2286"/>
    <lineage>
        <taxon>Archaea</taxon>
        <taxon>Thermoproteota</taxon>
        <taxon>Thermoprotei</taxon>
        <taxon>Sulfolobales</taxon>
        <taxon>Sulfolobaceae</taxon>
        <taxon>Saccharolobus</taxon>
    </lineage>
</organism>
<dbReference type="EMBL" id="CP077713">
    <property type="protein sequence ID" value="QXJ33624.1"/>
    <property type="molecule type" value="Genomic_DNA"/>
</dbReference>
<dbReference type="AlphaFoldDB" id="A0A8F5BYC0"/>
<accession>A0A8F5BYC0</accession>
<evidence type="ECO:0000313" key="1">
    <source>
        <dbReference type="EMBL" id="QXJ33624.1"/>
    </source>
</evidence>
<dbReference type="GO" id="GO:0004519">
    <property type="term" value="F:endonuclease activity"/>
    <property type="evidence" value="ECO:0007669"/>
    <property type="project" value="UniProtKB-KW"/>
</dbReference>